<comment type="caution">
    <text evidence="2">The sequence shown here is derived from an EMBL/GenBank/DDBJ whole genome shotgun (WGS) entry which is preliminary data.</text>
</comment>
<feature type="compositionally biased region" description="Basic and acidic residues" evidence="1">
    <location>
        <begin position="26"/>
        <end position="39"/>
    </location>
</feature>
<dbReference type="AlphaFoldDB" id="A0A2G5TEN2"/>
<evidence type="ECO:0000313" key="2">
    <source>
        <dbReference type="EMBL" id="PIC25663.1"/>
    </source>
</evidence>
<evidence type="ECO:0000256" key="1">
    <source>
        <dbReference type="SAM" id="MobiDB-lite"/>
    </source>
</evidence>
<sequence length="86" mass="9181">MMATISYLPGLGSRSAPMSTTSATVLHDRHDTGSPESERKHKLGATYPGTDGNHFHPNSESLQSFIAIISSVLLHASVTFSLSPSR</sequence>
<reference evidence="3" key="1">
    <citation type="submission" date="2017-10" db="EMBL/GenBank/DDBJ databases">
        <title>Rapid genome shrinkage in a self-fertile nematode reveals novel sperm competition proteins.</title>
        <authorList>
            <person name="Yin D."/>
            <person name="Schwarz E.M."/>
            <person name="Thomas C.G."/>
            <person name="Felde R.L."/>
            <person name="Korf I.F."/>
            <person name="Cutter A.D."/>
            <person name="Schartner C.M."/>
            <person name="Ralston E.J."/>
            <person name="Meyer B.J."/>
            <person name="Haag E.S."/>
        </authorList>
    </citation>
    <scope>NUCLEOTIDE SEQUENCE [LARGE SCALE GENOMIC DNA]</scope>
    <source>
        <strain evidence="3">JU1422</strain>
    </source>
</reference>
<accession>A0A2G5TEN2</accession>
<keyword evidence="3" id="KW-1185">Reference proteome</keyword>
<protein>
    <submittedName>
        <fullName evidence="2">Uncharacterized protein</fullName>
    </submittedName>
</protein>
<evidence type="ECO:0000313" key="3">
    <source>
        <dbReference type="Proteomes" id="UP000230233"/>
    </source>
</evidence>
<feature type="region of interest" description="Disordered" evidence="1">
    <location>
        <begin position="1"/>
        <end position="56"/>
    </location>
</feature>
<dbReference type="EMBL" id="PDUG01000005">
    <property type="protein sequence ID" value="PIC25663.1"/>
    <property type="molecule type" value="Genomic_DNA"/>
</dbReference>
<name>A0A2G5TEN2_9PELO</name>
<organism evidence="2 3">
    <name type="scientific">Caenorhabditis nigoni</name>
    <dbReference type="NCBI Taxonomy" id="1611254"/>
    <lineage>
        <taxon>Eukaryota</taxon>
        <taxon>Metazoa</taxon>
        <taxon>Ecdysozoa</taxon>
        <taxon>Nematoda</taxon>
        <taxon>Chromadorea</taxon>
        <taxon>Rhabditida</taxon>
        <taxon>Rhabditina</taxon>
        <taxon>Rhabditomorpha</taxon>
        <taxon>Rhabditoidea</taxon>
        <taxon>Rhabditidae</taxon>
        <taxon>Peloderinae</taxon>
        <taxon>Caenorhabditis</taxon>
    </lineage>
</organism>
<gene>
    <name evidence="2" type="primary">Cnig_chr_V.g18509</name>
    <name evidence="2" type="ORF">B9Z55_018509</name>
</gene>
<dbReference type="Proteomes" id="UP000230233">
    <property type="component" value="Chromosome V"/>
</dbReference>
<proteinExistence type="predicted"/>